<comment type="similarity">
    <text evidence="1">Belongs to the LysR transcriptional regulatory family.</text>
</comment>
<dbReference type="PANTHER" id="PTHR30346">
    <property type="entry name" value="TRANSCRIPTIONAL DUAL REGULATOR HCAR-RELATED"/>
    <property type="match status" value="1"/>
</dbReference>
<dbReference type="Gene3D" id="1.10.10.10">
    <property type="entry name" value="Winged helix-like DNA-binding domain superfamily/Winged helix DNA-binding domain"/>
    <property type="match status" value="1"/>
</dbReference>
<keyword evidence="4" id="KW-0804">Transcription</keyword>
<dbReference type="KEGG" id="cox:E0W60_18345"/>
<evidence type="ECO:0000313" key="6">
    <source>
        <dbReference type="EMBL" id="QBY53083.1"/>
    </source>
</evidence>
<dbReference type="InterPro" id="IPR037410">
    <property type="entry name" value="BudR_PBP2"/>
</dbReference>
<keyword evidence="2" id="KW-0805">Transcription regulation</keyword>
<name>A0A4P7LIF4_9BURK</name>
<dbReference type="GO" id="GO:0032993">
    <property type="term" value="C:protein-DNA complex"/>
    <property type="evidence" value="ECO:0007669"/>
    <property type="project" value="TreeGrafter"/>
</dbReference>
<evidence type="ECO:0000256" key="4">
    <source>
        <dbReference type="ARBA" id="ARBA00023163"/>
    </source>
</evidence>
<dbReference type="Pfam" id="PF00126">
    <property type="entry name" value="HTH_1"/>
    <property type="match status" value="1"/>
</dbReference>
<evidence type="ECO:0000256" key="1">
    <source>
        <dbReference type="ARBA" id="ARBA00009437"/>
    </source>
</evidence>
<dbReference type="PROSITE" id="PS50931">
    <property type="entry name" value="HTH_LYSR"/>
    <property type="match status" value="1"/>
</dbReference>
<dbReference type="InterPro" id="IPR036390">
    <property type="entry name" value="WH_DNA-bd_sf"/>
</dbReference>
<gene>
    <name evidence="6" type="ORF">E0W60_18345</name>
</gene>
<proteinExistence type="inferred from homology"/>
<dbReference type="InterPro" id="IPR000847">
    <property type="entry name" value="LysR_HTH_N"/>
</dbReference>
<evidence type="ECO:0000313" key="7">
    <source>
        <dbReference type="Proteomes" id="UP000295294"/>
    </source>
</evidence>
<dbReference type="EMBL" id="CP038635">
    <property type="protein sequence ID" value="QBY53083.1"/>
    <property type="molecule type" value="Genomic_DNA"/>
</dbReference>
<evidence type="ECO:0000259" key="5">
    <source>
        <dbReference type="PROSITE" id="PS50931"/>
    </source>
</evidence>
<dbReference type="Proteomes" id="UP000295294">
    <property type="component" value="Chromosome 2"/>
</dbReference>
<dbReference type="SUPFAM" id="SSF53850">
    <property type="entry name" value="Periplasmic binding protein-like II"/>
    <property type="match status" value="1"/>
</dbReference>
<dbReference type="GO" id="GO:0003677">
    <property type="term" value="F:DNA binding"/>
    <property type="evidence" value="ECO:0007669"/>
    <property type="project" value="UniProtKB-KW"/>
</dbReference>
<dbReference type="SUPFAM" id="SSF46785">
    <property type="entry name" value="Winged helix' DNA-binding domain"/>
    <property type="match status" value="1"/>
</dbReference>
<dbReference type="FunFam" id="1.10.10.10:FF:000001">
    <property type="entry name" value="LysR family transcriptional regulator"/>
    <property type="match status" value="1"/>
</dbReference>
<dbReference type="CDD" id="cd08451">
    <property type="entry name" value="PBP2_BudR"/>
    <property type="match status" value="1"/>
</dbReference>
<evidence type="ECO:0000256" key="3">
    <source>
        <dbReference type="ARBA" id="ARBA00023125"/>
    </source>
</evidence>
<evidence type="ECO:0000256" key="2">
    <source>
        <dbReference type="ARBA" id="ARBA00023015"/>
    </source>
</evidence>
<dbReference type="Pfam" id="PF03466">
    <property type="entry name" value="LysR_substrate"/>
    <property type="match status" value="1"/>
</dbReference>
<dbReference type="PANTHER" id="PTHR30346:SF30">
    <property type="entry name" value="SMALL NEUTRAL PROTEASE REGULATORY PROTEIN"/>
    <property type="match status" value="1"/>
</dbReference>
<protein>
    <submittedName>
        <fullName evidence="6">LysR family transcriptional regulator</fullName>
    </submittedName>
</protein>
<accession>A0A4P7LIF4</accession>
<feature type="domain" description="HTH lysR-type" evidence="5">
    <location>
        <begin position="1"/>
        <end position="58"/>
    </location>
</feature>
<dbReference type="AlphaFoldDB" id="A0A4P7LIF4"/>
<dbReference type="RefSeq" id="WP_133098238.1">
    <property type="nucleotide sequence ID" value="NZ_CP038635.1"/>
</dbReference>
<keyword evidence="3" id="KW-0238">DNA-binding</keyword>
<dbReference type="OrthoDB" id="5292387at2"/>
<sequence>MELRHIRYFLAVADERNVTRAAERLGIGQPPLSQQIHALEEELGVKLFRRTGHGVVLTEAGEAFATDARRILHDTRTAVEKAQSAGRGEIGRLNIGFTGSAAFNPVVSRLIRAFRQDYPNVVLTLAEGNTSQLLAFLNDGRVDVAFVRLSGQSPAGVQLQHIAVEPMKVVLPATHPLARRRRISLDALAEDQFVLLPREASPTLHDVIVGACKQAGFDLIAGQQAPQLSSVVNLVAAEFGVSIVPASVCQIQVEGVVYKDIVGSPVSIRLALASRIESTPAKTANFLAMAQGFRAGANAG</sequence>
<reference evidence="6 7" key="1">
    <citation type="submission" date="2019-03" db="EMBL/GenBank/DDBJ databases">
        <title>Efficiently degradation of phenoxyalkanoic acid herbicides by Cupriavidus oxalaticus strain X32.</title>
        <authorList>
            <person name="Sheng X."/>
        </authorList>
    </citation>
    <scope>NUCLEOTIDE SEQUENCE [LARGE SCALE GENOMIC DNA]</scope>
    <source>
        <strain evidence="6 7">X32</strain>
    </source>
</reference>
<organism evidence="6 7">
    <name type="scientific">Cupriavidus oxalaticus</name>
    <dbReference type="NCBI Taxonomy" id="96344"/>
    <lineage>
        <taxon>Bacteria</taxon>
        <taxon>Pseudomonadati</taxon>
        <taxon>Pseudomonadota</taxon>
        <taxon>Betaproteobacteria</taxon>
        <taxon>Burkholderiales</taxon>
        <taxon>Burkholderiaceae</taxon>
        <taxon>Cupriavidus</taxon>
    </lineage>
</organism>
<dbReference type="GO" id="GO:0003700">
    <property type="term" value="F:DNA-binding transcription factor activity"/>
    <property type="evidence" value="ECO:0007669"/>
    <property type="project" value="InterPro"/>
</dbReference>
<dbReference type="Gene3D" id="3.40.190.10">
    <property type="entry name" value="Periplasmic binding protein-like II"/>
    <property type="match status" value="2"/>
</dbReference>
<dbReference type="InterPro" id="IPR005119">
    <property type="entry name" value="LysR_subst-bd"/>
</dbReference>
<dbReference type="PRINTS" id="PR00039">
    <property type="entry name" value="HTHLYSR"/>
</dbReference>
<dbReference type="InterPro" id="IPR036388">
    <property type="entry name" value="WH-like_DNA-bd_sf"/>
</dbReference>